<protein>
    <submittedName>
        <fullName evidence="2">Uncharacterized protein</fullName>
    </submittedName>
</protein>
<dbReference type="RefSeq" id="WP_138058398.1">
    <property type="nucleotide sequence ID" value="NZ_VAWE01000004.1"/>
</dbReference>
<dbReference type="OrthoDB" id="4217523at2"/>
<evidence type="ECO:0000313" key="2">
    <source>
        <dbReference type="EMBL" id="TLQ38829.1"/>
    </source>
</evidence>
<comment type="caution">
    <text evidence="2">The sequence shown here is derived from an EMBL/GenBank/DDBJ whole genome shotgun (WGS) entry which is preliminary data.</text>
</comment>
<dbReference type="Proteomes" id="UP000305921">
    <property type="component" value="Unassembled WGS sequence"/>
</dbReference>
<reference evidence="2 3" key="1">
    <citation type="submission" date="2019-05" db="EMBL/GenBank/DDBJ databases">
        <title>Streptomyces marianii sp. nov., a novel marine actinomycete from southern coast of India.</title>
        <authorList>
            <person name="Iniyan A.M."/>
            <person name="Wink J."/>
            <person name="Ramprasad E."/>
            <person name="Ramana C.V."/>
            <person name="Bunk B."/>
            <person name="Sproer C."/>
            <person name="Joseph F.-J.R.S."/>
            <person name="Vincent S.G.P."/>
        </authorList>
    </citation>
    <scope>NUCLEOTIDE SEQUENCE [LARGE SCALE GENOMIC DNA]</scope>
    <source>
        <strain evidence="2 3">ICN19</strain>
    </source>
</reference>
<proteinExistence type="predicted"/>
<name>A0A5R9DT80_9ACTN</name>
<organism evidence="2 3">
    <name type="scientific">Streptomyces marianii</name>
    <dbReference type="NCBI Taxonomy" id="1817406"/>
    <lineage>
        <taxon>Bacteria</taxon>
        <taxon>Bacillati</taxon>
        <taxon>Actinomycetota</taxon>
        <taxon>Actinomycetes</taxon>
        <taxon>Kitasatosporales</taxon>
        <taxon>Streptomycetaceae</taxon>
        <taxon>Streptomyces</taxon>
    </lineage>
</organism>
<dbReference type="AlphaFoldDB" id="A0A5R9DT80"/>
<gene>
    <name evidence="2" type="ORF">FEF34_40150</name>
</gene>
<dbReference type="EMBL" id="VAWE01000004">
    <property type="protein sequence ID" value="TLQ38829.1"/>
    <property type="molecule type" value="Genomic_DNA"/>
</dbReference>
<keyword evidence="3" id="KW-1185">Reference proteome</keyword>
<evidence type="ECO:0000313" key="3">
    <source>
        <dbReference type="Proteomes" id="UP000305921"/>
    </source>
</evidence>
<feature type="region of interest" description="Disordered" evidence="1">
    <location>
        <begin position="1"/>
        <end position="24"/>
    </location>
</feature>
<sequence>MPNTDSNHSKAAETTTGGAPLYKRAGLRHAEVGRGRRVHYSPGNDDSVCGRGITSYLSIEEAAARFDRGDELCAPCVKGAEEIAYAKSLAAASPAARAAAELAEVVADADEANRRFRDAMDSVTRTNNTSSLSLLARWTASLWPHVDQTGAPEEFRRLMTWAAGTTHLATLAGIARRAGHLWDHPEDAVEGRMFLVDADTRPMFADVVPAARPSFGEVLVIVRAAEVRAGDTVLGCTVEGVSVESATLRDVIEHPDPYTANPRPYDPACGCPGCEQAKSWAGPVVTLAPEGETPWEACDPVPAAAPVLIRAGRRKSTEAAVEAPQAPAPERVVCGDGRERVVTGTTNRPGEPARVVVEGGAEWLADECLPVRPAVAGVAPEDATDPDAVAALAVLAELRLATVTDEHDITGGDDYDKTANGALVDPRGNGRVAVYWLVEGLYVTADRRKPHRTELRIIADKFRAAGWRIEPGPHGCVFVWRPSAEA</sequence>
<evidence type="ECO:0000256" key="1">
    <source>
        <dbReference type="SAM" id="MobiDB-lite"/>
    </source>
</evidence>
<accession>A0A5R9DT80</accession>